<keyword evidence="8" id="KW-1185">Reference proteome</keyword>
<keyword evidence="2" id="KW-0813">Transport</keyword>
<feature type="domain" description="Nucleoporin nup120-like HEAT repeat" evidence="5">
    <location>
        <begin position="809"/>
        <end position="973"/>
    </location>
</feature>
<accession>A0A4R0S0F9</accession>
<dbReference type="Proteomes" id="UP000292702">
    <property type="component" value="Unassembled WGS sequence"/>
</dbReference>
<dbReference type="InterPro" id="IPR056548">
    <property type="entry name" value="HEAT_Nup120"/>
</dbReference>
<evidence type="ECO:0000259" key="6">
    <source>
        <dbReference type="Pfam" id="PF23347"/>
    </source>
</evidence>
<dbReference type="GO" id="GO:0005643">
    <property type="term" value="C:nuclear pore"/>
    <property type="evidence" value="ECO:0007669"/>
    <property type="project" value="UniProtKB-ARBA"/>
</dbReference>
<evidence type="ECO:0000256" key="3">
    <source>
        <dbReference type="ARBA" id="ARBA00023242"/>
    </source>
</evidence>
<evidence type="ECO:0000259" key="4">
    <source>
        <dbReference type="Pfam" id="PF11715"/>
    </source>
</evidence>
<dbReference type="PANTHER" id="PTHR21286">
    <property type="entry name" value="NUCLEAR PORE COMPLEX PROTEIN NUP160"/>
    <property type="match status" value="1"/>
</dbReference>
<feature type="domain" description="NUP160 C-terminal TPR" evidence="6">
    <location>
        <begin position="1115"/>
        <end position="1352"/>
    </location>
</feature>
<dbReference type="STRING" id="92696.A0A4R0S0F9"/>
<gene>
    <name evidence="7" type="ORF">EIP91_003219</name>
</gene>
<dbReference type="Pfam" id="PF23347">
    <property type="entry name" value="TPR_Nup160_C"/>
    <property type="match status" value="1"/>
</dbReference>
<evidence type="ECO:0000313" key="7">
    <source>
        <dbReference type="EMBL" id="TCD70458.1"/>
    </source>
</evidence>
<proteinExistence type="predicted"/>
<dbReference type="InterPro" id="IPR056536">
    <property type="entry name" value="TPR_NUP160_C"/>
</dbReference>
<evidence type="ECO:0008006" key="9">
    <source>
        <dbReference type="Google" id="ProtNLM"/>
    </source>
</evidence>
<dbReference type="Pfam" id="PF23300">
    <property type="entry name" value="HEAT_Nup120"/>
    <property type="match status" value="1"/>
</dbReference>
<dbReference type="Pfam" id="PF11715">
    <property type="entry name" value="Beta-prop_Nup120_160"/>
    <property type="match status" value="1"/>
</dbReference>
<evidence type="ECO:0000256" key="2">
    <source>
        <dbReference type="ARBA" id="ARBA00022448"/>
    </source>
</evidence>
<comment type="caution">
    <text evidence="7">The sequence shown here is derived from an EMBL/GenBank/DDBJ whole genome shotgun (WGS) entry which is preliminary data.</text>
</comment>
<dbReference type="PANTHER" id="PTHR21286:SF0">
    <property type="entry name" value="NUCLEAR PORE COMPLEX PROTEIN NUP160"/>
    <property type="match status" value="1"/>
</dbReference>
<feature type="domain" description="Nucleoporin Nup120/160 beta-propeller" evidence="4">
    <location>
        <begin position="61"/>
        <end position="536"/>
    </location>
</feature>
<keyword evidence="3" id="KW-0539">Nucleus</keyword>
<reference evidence="7 8" key="1">
    <citation type="submission" date="2018-11" db="EMBL/GenBank/DDBJ databases">
        <title>Genome assembly of Steccherinum ochraceum LE-BIN_3174, the white-rot fungus of the Steccherinaceae family (The Residual Polyporoid clade, Polyporales, Basidiomycota).</title>
        <authorList>
            <person name="Fedorova T.V."/>
            <person name="Glazunova O.A."/>
            <person name="Landesman E.O."/>
            <person name="Moiseenko K.V."/>
            <person name="Psurtseva N.V."/>
            <person name="Savinova O.S."/>
            <person name="Shakhova N.V."/>
            <person name="Tyazhelova T.V."/>
            <person name="Vasina D.V."/>
        </authorList>
    </citation>
    <scope>NUCLEOTIDE SEQUENCE [LARGE SCALE GENOMIC DNA]</scope>
    <source>
        <strain evidence="7 8">LE-BIN_3174</strain>
    </source>
</reference>
<evidence type="ECO:0000259" key="5">
    <source>
        <dbReference type="Pfam" id="PF23300"/>
    </source>
</evidence>
<dbReference type="InterPro" id="IPR059141">
    <property type="entry name" value="Beta-prop_Nup120_160"/>
</dbReference>
<dbReference type="EMBL" id="RWJN01000020">
    <property type="protein sequence ID" value="TCD70458.1"/>
    <property type="molecule type" value="Genomic_DNA"/>
</dbReference>
<dbReference type="OrthoDB" id="67716at2759"/>
<organism evidence="7 8">
    <name type="scientific">Steccherinum ochraceum</name>
    <dbReference type="NCBI Taxonomy" id="92696"/>
    <lineage>
        <taxon>Eukaryota</taxon>
        <taxon>Fungi</taxon>
        <taxon>Dikarya</taxon>
        <taxon>Basidiomycota</taxon>
        <taxon>Agaricomycotina</taxon>
        <taxon>Agaricomycetes</taxon>
        <taxon>Polyporales</taxon>
        <taxon>Steccherinaceae</taxon>
        <taxon>Steccherinum</taxon>
    </lineage>
</organism>
<evidence type="ECO:0000313" key="8">
    <source>
        <dbReference type="Proteomes" id="UP000292702"/>
    </source>
</evidence>
<dbReference type="InterPro" id="IPR021717">
    <property type="entry name" value="Nucleoporin_Nup160"/>
</dbReference>
<protein>
    <recommendedName>
        <fullName evidence="9">Nuclear pore complex protein Nup160</fullName>
    </recommendedName>
</protein>
<evidence type="ECO:0000256" key="1">
    <source>
        <dbReference type="ARBA" id="ARBA00004123"/>
    </source>
</evidence>
<name>A0A4R0S0F9_9APHY</name>
<comment type="subcellular location">
    <subcellularLocation>
        <location evidence="1">Nucleus</location>
    </subcellularLocation>
</comment>
<dbReference type="GO" id="GO:0017056">
    <property type="term" value="F:structural constituent of nuclear pore"/>
    <property type="evidence" value="ECO:0007669"/>
    <property type="project" value="TreeGrafter"/>
</dbReference>
<sequence>MDGSLIVAAHLSSLFTPYQSTSIVLPTRQNDAPLPSATTTADAPPEHASFSDFFSSSRTGSIVLRLIHNGLILELLSVSHEIPPLRIVFPAAVLPSPSVVLWQDSELHILAFTERGSLFRVVLPLLDGSTLWKHSSSPGSYWFREYLVSKFKPHMALITQVQGAHSVSIGLSDGSLVRLETKEMGYGSDNDIWEETLHGHTSLFTSLTSFLHTTASTSSDIISIASLPQPTDIGDTWTLSRDRTLRMWTVNGCVSAKVLSVLPNGRNASPAPSAAVHAPSSLLQDRPQRLLRAFIASWSSSPHVLAFVPTEASSASAGFFQLFSAAGDRLEALQIVECPPDSGHSHLQDFTVVGSTLHALWDRGGQSVVEAWALQNQDPDPKWQTAAYPQEAELTPAYLDELLLSPGSLTDRYFEAVMRPGIFSPLTLQTALTQYIESCLSHPSVSYSRPPQLLQSYASLAESITAIVGCTVQLGKDPQTGAQQYDKYWNALKRDWEGFIARCREIERSARWPLAIGYDNLKGTLLVAERERVGSVATEDLVLQMRRKLSNSLPVPPRYEFLTILWTIRTRIGRRIMLSLEARLIDIAHQEIAFPYADIIQDQAQRANFVNELPEGLAEWITGRLQTVTDIDEATKMVLDVIGGCDQTVKREEDDVELLLPPPILEWTRQLTASYVKSTVEARYDLCLCLIALLFFLSEDLQQWDPSLLAEIFVVFRGVAMLRHTARQPAGDQKVPDTEKDDDVVARMRNMNVSSGRAAYHSTYSLLHQLLARMPAGISVPDGAHRFLDGSGLLQSVDPAHVTKSEVEFCNTLRILGYCEAARDALAWLPRTPGASYVQALLWIDESRYEDAAPALESLSSCFGEGRPALIDEDRDALASVLPRQELFDSEFSFYLHAAALFGDSGVTLYEVAFTQLAISTAPVVNTISLWSTAIKGLIDLGFYDDAYKTIVSSPYEKLKQECIPSLVYRMCEEQAVDRLISFNFVGLSDEVEECLSFKARNADPRVRPFYLMILYTWYISRNDYRNAAMTMYQRAKKLAALTQDPAEFHSLADLQMDAYGVSMNALSLVDPKNAWFVLPAGEGGGREHRKRQKLTRFIPEEKYSDGNREVEIVEISDIKHEYALLAAQVELIRVQPQFLYVNEILSQPLSVVLKLAQLNLFDTALSAGQALGVDMTDVFSRLTNQCLRFSQNPAAVLVENMSDWLLTDKVASWTGTTADRAWRYLRQSLELYDGPKSDYAYSKITFVTILAFERSPPPPWLVQLLVDNHPEHLIRICLRYDVLDFALEYVMSMISKNDISGPQPTRAAATWLPYTLFDQVMAAAETQTDLSPHGQKLRGQLRVELSHRIKRMQKLSVAVAQS</sequence>